<protein>
    <submittedName>
        <fullName evidence="2">Uncharacterized protein</fullName>
    </submittedName>
</protein>
<feature type="region of interest" description="Disordered" evidence="1">
    <location>
        <begin position="68"/>
        <end position="89"/>
    </location>
</feature>
<feature type="compositionally biased region" description="Low complexity" evidence="1">
    <location>
        <begin position="70"/>
        <end position="81"/>
    </location>
</feature>
<dbReference type="AlphaFoldDB" id="A0A150GG09"/>
<dbReference type="Proteomes" id="UP000075714">
    <property type="component" value="Unassembled WGS sequence"/>
</dbReference>
<sequence length="159" mass="16721">MASLRSGELEKDPFQTCGLGSAAHVREFLGLGGDGKDGGVSALRGADHAEDVIGGLQKVAEMLDAERARAAAGGASGSAPQPQRPAPPARNCVLFHICDMPQHGRDFNNFARNAVNDSYPDGPLAPLGTAVPPPGRSRPWMEEAQEVLLKLKNELNVSK</sequence>
<organism evidence="2 3">
    <name type="scientific">Gonium pectorale</name>
    <name type="common">Green alga</name>
    <dbReference type="NCBI Taxonomy" id="33097"/>
    <lineage>
        <taxon>Eukaryota</taxon>
        <taxon>Viridiplantae</taxon>
        <taxon>Chlorophyta</taxon>
        <taxon>core chlorophytes</taxon>
        <taxon>Chlorophyceae</taxon>
        <taxon>CS clade</taxon>
        <taxon>Chlamydomonadales</taxon>
        <taxon>Volvocaceae</taxon>
        <taxon>Gonium</taxon>
    </lineage>
</organism>
<evidence type="ECO:0000256" key="1">
    <source>
        <dbReference type="SAM" id="MobiDB-lite"/>
    </source>
</evidence>
<evidence type="ECO:0000313" key="3">
    <source>
        <dbReference type="Proteomes" id="UP000075714"/>
    </source>
</evidence>
<proteinExistence type="predicted"/>
<gene>
    <name evidence="2" type="ORF">GPECTOR_29g48</name>
</gene>
<evidence type="ECO:0000313" key="2">
    <source>
        <dbReference type="EMBL" id="KXZ48270.1"/>
    </source>
</evidence>
<dbReference type="OrthoDB" id="2377576at2759"/>
<reference evidence="3" key="1">
    <citation type="journal article" date="2016" name="Nat. Commun.">
        <title>The Gonium pectorale genome demonstrates co-option of cell cycle regulation during the evolution of multicellularity.</title>
        <authorList>
            <person name="Hanschen E.R."/>
            <person name="Marriage T.N."/>
            <person name="Ferris P.J."/>
            <person name="Hamaji T."/>
            <person name="Toyoda A."/>
            <person name="Fujiyama A."/>
            <person name="Neme R."/>
            <person name="Noguchi H."/>
            <person name="Minakuchi Y."/>
            <person name="Suzuki M."/>
            <person name="Kawai-Toyooka H."/>
            <person name="Smith D.R."/>
            <person name="Sparks H."/>
            <person name="Anderson J."/>
            <person name="Bakaric R."/>
            <person name="Luria V."/>
            <person name="Karger A."/>
            <person name="Kirschner M.W."/>
            <person name="Durand P.M."/>
            <person name="Michod R.E."/>
            <person name="Nozaki H."/>
            <person name="Olson B.J."/>
        </authorList>
    </citation>
    <scope>NUCLEOTIDE SEQUENCE [LARGE SCALE GENOMIC DNA]</scope>
    <source>
        <strain evidence="3">NIES-2863</strain>
    </source>
</reference>
<accession>A0A150GG09</accession>
<comment type="caution">
    <text evidence="2">The sequence shown here is derived from an EMBL/GenBank/DDBJ whole genome shotgun (WGS) entry which is preliminary data.</text>
</comment>
<keyword evidence="3" id="KW-1185">Reference proteome</keyword>
<feature type="region of interest" description="Disordered" evidence="1">
    <location>
        <begin position="119"/>
        <end position="138"/>
    </location>
</feature>
<dbReference type="EMBL" id="LSYV01000030">
    <property type="protein sequence ID" value="KXZ48270.1"/>
    <property type="molecule type" value="Genomic_DNA"/>
</dbReference>
<name>A0A150GG09_GONPE</name>